<evidence type="ECO:0000313" key="4">
    <source>
        <dbReference type="Proteomes" id="UP000215452"/>
    </source>
</evidence>
<keyword evidence="2" id="KW-1133">Transmembrane helix</keyword>
<proteinExistence type="predicted"/>
<name>A0A223M8N3_MESHO</name>
<reference evidence="3 4" key="1">
    <citation type="submission" date="2017-08" db="EMBL/GenBank/DDBJ databases">
        <title>The complete genome sequence of a Mycoplasma hyopneumoniae isolate in Korea.</title>
        <authorList>
            <person name="Han J."/>
            <person name="Lee N."/>
        </authorList>
    </citation>
    <scope>NUCLEOTIDE SEQUENCE [LARGE SCALE GENOMIC DNA]</scope>
    <source>
        <strain evidence="3 4">KM014</strain>
    </source>
</reference>
<dbReference type="EMBL" id="CP022714">
    <property type="protein sequence ID" value="ASU13919.1"/>
    <property type="molecule type" value="Genomic_DNA"/>
</dbReference>
<evidence type="ECO:0000256" key="2">
    <source>
        <dbReference type="SAM" id="Phobius"/>
    </source>
</evidence>
<organism evidence="3 4">
    <name type="scientific">Mesomycoplasma hyopneumoniae</name>
    <name type="common">Mycoplasma hyopneumoniae</name>
    <dbReference type="NCBI Taxonomy" id="2099"/>
    <lineage>
        <taxon>Bacteria</taxon>
        <taxon>Bacillati</taxon>
        <taxon>Mycoplasmatota</taxon>
        <taxon>Mycoplasmoidales</taxon>
        <taxon>Metamycoplasmataceae</taxon>
        <taxon>Mesomycoplasma</taxon>
    </lineage>
</organism>
<feature type="region of interest" description="Disordered" evidence="1">
    <location>
        <begin position="51"/>
        <end position="77"/>
    </location>
</feature>
<feature type="transmembrane region" description="Helical" evidence="2">
    <location>
        <begin position="6"/>
        <end position="26"/>
    </location>
</feature>
<dbReference type="AlphaFoldDB" id="A0A223M8N3"/>
<keyword evidence="2" id="KW-0472">Membrane</keyword>
<evidence type="ECO:0000256" key="1">
    <source>
        <dbReference type="SAM" id="MobiDB-lite"/>
    </source>
</evidence>
<keyword evidence="2" id="KW-0812">Transmembrane</keyword>
<protein>
    <submittedName>
        <fullName evidence="3">Uncharacterized protein</fullName>
    </submittedName>
</protein>
<dbReference type="Proteomes" id="UP000215452">
    <property type="component" value="Chromosome"/>
</dbReference>
<evidence type="ECO:0000313" key="3">
    <source>
        <dbReference type="EMBL" id="ASU13919.1"/>
    </source>
</evidence>
<sequence length="77" mass="9028">MLRKLWLSIGTIIAGVAFTIAVVNWITHPDTWKSNAQKEVENLAIKEKEEQAKKQKEKEEKEFWDNWSTEQKDIKGN</sequence>
<gene>
    <name evidence="3" type="ORF">CIB43_00002</name>
</gene>
<accession>A0A223M8N3</accession>